<gene>
    <name evidence="1" type="ORF">TWF788_008133</name>
</gene>
<name>A0A7C8Q2R1_ORBOL</name>
<sequence>MHIYTGKVTNGDSEASGEADAILLLADAFRPTNNGFIFYHPGQFAAPGGGQNAFHAGNYAVLEINPNDKTLVKKATYKADGAELTLTKTNESDDEIVVTLNTEETEDLIVSLKLLQVIDQPANAEYTSTYTGLISGKYGDNHIIYLSIPEKEAAEKSLSLFRFHLGREVIVERLLLELLYDKNNKEDENSSIEICARNGQYHLRVQLQHEKPDALSLRLQKGGVAQHSSDVVTLIRHNIFDASLIIPTILTLENDACQAAMYYVANKPMHDSEAAINMTTDIVALAKEGAEAVPGVGALTSPYDLWKASVKFWFDGIKIAQKYLGDLPTTGFISPGESKTFWDIDQNFTTGATLRITIPTFKPTGDDDYKYPYILYTWYQKDFINYETYIGNVKINDFFEAQGDWGSHNLRLRSEPKALSQAQIADGWTTGIFKFPLVQQKYAQNYHAFRVPNLRLHPDYAEDVETNSKDSWINDAFLDTVNGKLFRKPFDPNNSLNIESGTCIGFLSRKDSAFVRGNKMDWSPRSTVMPTTSPGVIVSFIENFEPVPEDRKTETATDYNKRRAMTFSRKLIILANAGLEAEDSGDTSLTVEFDTPLENPLADTNGDDPKEYFKDLKAALIAGLKESKDDIYNYQRSFWAYDFQVADFEKQSGKMRGWLFKARLKEAERYRGPINIIRKEDGSFVVFMVEHASPVEFSDFRDKQDITDP</sequence>
<evidence type="ECO:0000313" key="2">
    <source>
        <dbReference type="Proteomes" id="UP000479691"/>
    </source>
</evidence>
<dbReference type="EMBL" id="JAABOE010000005">
    <property type="protein sequence ID" value="KAF3190612.1"/>
    <property type="molecule type" value="Genomic_DNA"/>
</dbReference>
<protein>
    <submittedName>
        <fullName evidence="1">Uncharacterized protein</fullName>
    </submittedName>
</protein>
<proteinExistence type="predicted"/>
<organism evidence="1 2">
    <name type="scientific">Orbilia oligospora</name>
    <name type="common">Nematode-trapping fungus</name>
    <name type="synonym">Arthrobotrys oligospora</name>
    <dbReference type="NCBI Taxonomy" id="2813651"/>
    <lineage>
        <taxon>Eukaryota</taxon>
        <taxon>Fungi</taxon>
        <taxon>Dikarya</taxon>
        <taxon>Ascomycota</taxon>
        <taxon>Pezizomycotina</taxon>
        <taxon>Orbiliomycetes</taxon>
        <taxon>Orbiliales</taxon>
        <taxon>Orbiliaceae</taxon>
        <taxon>Orbilia</taxon>
    </lineage>
</organism>
<evidence type="ECO:0000313" key="1">
    <source>
        <dbReference type="EMBL" id="KAF3190612.1"/>
    </source>
</evidence>
<comment type="caution">
    <text evidence="1">The sequence shown here is derived from an EMBL/GenBank/DDBJ whole genome shotgun (WGS) entry which is preliminary data.</text>
</comment>
<reference evidence="1 2" key="1">
    <citation type="submission" date="2019-06" db="EMBL/GenBank/DDBJ databases">
        <authorList>
            <person name="Palmer J.M."/>
        </authorList>
    </citation>
    <scope>NUCLEOTIDE SEQUENCE [LARGE SCALE GENOMIC DNA]</scope>
    <source>
        <strain evidence="1 2">TWF788</strain>
    </source>
</reference>
<dbReference type="Proteomes" id="UP000479691">
    <property type="component" value="Unassembled WGS sequence"/>
</dbReference>
<accession>A0A7C8Q2R1</accession>
<dbReference type="AlphaFoldDB" id="A0A7C8Q2R1"/>